<dbReference type="AlphaFoldDB" id="A0A8T0F390"/>
<accession>A0A8T0F390</accession>
<name>A0A8T0F390_ARGBR</name>
<reference evidence="1" key="1">
    <citation type="journal article" date="2020" name="bioRxiv">
        <title>Chromosome-level reference genome of the European wasp spider Argiope bruennichi: a resource for studies on range expansion and evolutionary adaptation.</title>
        <authorList>
            <person name="Sheffer M.M."/>
            <person name="Hoppe A."/>
            <person name="Krehenwinkel H."/>
            <person name="Uhl G."/>
            <person name="Kuss A.W."/>
            <person name="Jensen L."/>
            <person name="Jensen C."/>
            <person name="Gillespie R.G."/>
            <person name="Hoff K.J."/>
            <person name="Prost S."/>
        </authorList>
    </citation>
    <scope>NUCLEOTIDE SEQUENCE</scope>
</reference>
<evidence type="ECO:0000313" key="2">
    <source>
        <dbReference type="Proteomes" id="UP000807504"/>
    </source>
</evidence>
<organism evidence="1 2">
    <name type="scientific">Argiope bruennichi</name>
    <name type="common">Wasp spider</name>
    <name type="synonym">Aranea bruennichi</name>
    <dbReference type="NCBI Taxonomy" id="94029"/>
    <lineage>
        <taxon>Eukaryota</taxon>
        <taxon>Metazoa</taxon>
        <taxon>Ecdysozoa</taxon>
        <taxon>Arthropoda</taxon>
        <taxon>Chelicerata</taxon>
        <taxon>Arachnida</taxon>
        <taxon>Araneae</taxon>
        <taxon>Araneomorphae</taxon>
        <taxon>Entelegynae</taxon>
        <taxon>Araneoidea</taxon>
        <taxon>Araneidae</taxon>
        <taxon>Argiope</taxon>
    </lineage>
</organism>
<reference evidence="1" key="2">
    <citation type="submission" date="2020-06" db="EMBL/GenBank/DDBJ databases">
        <authorList>
            <person name="Sheffer M."/>
        </authorList>
    </citation>
    <scope>NUCLEOTIDE SEQUENCE</scope>
</reference>
<sequence>MNKQVQDAYFNYPEKYLIRNNRSPIVIEQTLDMSAISLRQIDQYQVSVKQRYLWLQILSYFRRNCT</sequence>
<dbReference type="EMBL" id="JABXBU010000030">
    <property type="protein sequence ID" value="KAF8785644.1"/>
    <property type="molecule type" value="Genomic_DNA"/>
</dbReference>
<evidence type="ECO:0000313" key="1">
    <source>
        <dbReference type="EMBL" id="KAF8785644.1"/>
    </source>
</evidence>
<comment type="caution">
    <text evidence="1">The sequence shown here is derived from an EMBL/GenBank/DDBJ whole genome shotgun (WGS) entry which is preliminary data.</text>
</comment>
<keyword evidence="2" id="KW-1185">Reference proteome</keyword>
<proteinExistence type="predicted"/>
<dbReference type="Proteomes" id="UP000807504">
    <property type="component" value="Unassembled WGS sequence"/>
</dbReference>
<gene>
    <name evidence="1" type="ORF">HNY73_011159</name>
</gene>
<protein>
    <submittedName>
        <fullName evidence="1">Uncharacterized protein</fullName>
    </submittedName>
</protein>